<organism evidence="1 2">
    <name type="scientific">Smallanthus sonchifolius</name>
    <dbReference type="NCBI Taxonomy" id="185202"/>
    <lineage>
        <taxon>Eukaryota</taxon>
        <taxon>Viridiplantae</taxon>
        <taxon>Streptophyta</taxon>
        <taxon>Embryophyta</taxon>
        <taxon>Tracheophyta</taxon>
        <taxon>Spermatophyta</taxon>
        <taxon>Magnoliopsida</taxon>
        <taxon>eudicotyledons</taxon>
        <taxon>Gunneridae</taxon>
        <taxon>Pentapetalae</taxon>
        <taxon>asterids</taxon>
        <taxon>campanulids</taxon>
        <taxon>Asterales</taxon>
        <taxon>Asteraceae</taxon>
        <taxon>Asteroideae</taxon>
        <taxon>Heliantheae alliance</taxon>
        <taxon>Millerieae</taxon>
        <taxon>Smallanthus</taxon>
    </lineage>
</organism>
<evidence type="ECO:0000313" key="1">
    <source>
        <dbReference type="EMBL" id="KAI3675162.1"/>
    </source>
</evidence>
<dbReference type="EMBL" id="CM042046">
    <property type="protein sequence ID" value="KAI3675162.1"/>
    <property type="molecule type" value="Genomic_DNA"/>
</dbReference>
<reference evidence="2" key="1">
    <citation type="journal article" date="2022" name="Mol. Ecol. Resour.">
        <title>The genomes of chicory, endive, great burdock and yacon provide insights into Asteraceae palaeo-polyploidization history and plant inulin production.</title>
        <authorList>
            <person name="Fan W."/>
            <person name="Wang S."/>
            <person name="Wang H."/>
            <person name="Wang A."/>
            <person name="Jiang F."/>
            <person name="Liu H."/>
            <person name="Zhao H."/>
            <person name="Xu D."/>
            <person name="Zhang Y."/>
        </authorList>
    </citation>
    <scope>NUCLEOTIDE SEQUENCE [LARGE SCALE GENOMIC DNA]</scope>
    <source>
        <strain evidence="2">cv. Yunnan</strain>
    </source>
</reference>
<gene>
    <name evidence="1" type="ORF">L1987_84747</name>
</gene>
<reference evidence="1 2" key="2">
    <citation type="journal article" date="2022" name="Mol. Ecol. Resour.">
        <title>The genomes of chicory, endive, great burdock and yacon provide insights into Asteraceae paleo-polyploidization history and plant inulin production.</title>
        <authorList>
            <person name="Fan W."/>
            <person name="Wang S."/>
            <person name="Wang H."/>
            <person name="Wang A."/>
            <person name="Jiang F."/>
            <person name="Liu H."/>
            <person name="Zhao H."/>
            <person name="Xu D."/>
            <person name="Zhang Y."/>
        </authorList>
    </citation>
    <scope>NUCLEOTIDE SEQUENCE [LARGE SCALE GENOMIC DNA]</scope>
    <source>
        <strain evidence="2">cv. Yunnan</strain>
        <tissue evidence="1">Leaves</tissue>
    </source>
</reference>
<name>A0ACB8XUJ4_9ASTR</name>
<keyword evidence="2" id="KW-1185">Reference proteome</keyword>
<evidence type="ECO:0000313" key="2">
    <source>
        <dbReference type="Proteomes" id="UP001056120"/>
    </source>
</evidence>
<dbReference type="Proteomes" id="UP001056120">
    <property type="component" value="Linkage Group LG29"/>
</dbReference>
<protein>
    <submittedName>
        <fullName evidence="1">Uncharacterized protein</fullName>
    </submittedName>
</protein>
<accession>A0ACB8XUJ4</accession>
<comment type="caution">
    <text evidence="1">The sequence shown here is derived from an EMBL/GenBank/DDBJ whole genome shotgun (WGS) entry which is preliminary data.</text>
</comment>
<proteinExistence type="predicted"/>
<sequence length="395" mass="42042">MDKYGCNIRRAVWCLFVMTLIATNHAAVVDIKTKGAKGDGITDDGPAILSAWKDACAGAPPSSMLIPPGTYLSLAIVLAGPCKGPVEIIAKGATIKAPPELAKFTKDTWININSVDKLTITGGTFDGQGQQTWQSAKCQDTQMSCQIPVNLRLYKIKNSVFRDMTSINSKNFHIVVLASDNNRFENLVIDAPGNSVNTDGMHIAKLNGLNISNANIRTGDDCISFGDGSKNVYIDRATCGPGHGFGIGSLGKYPNEEPVQGIFFRNCTMTGTTNGVRIKSWPDSMPGAASDIHFEDIIMNNVLNPILIDQEYCPNNACKKGAPSKVKLANVSFKRIRGTSATKVAVKLACSAGLPCENVELADINLTFNGGPATSECSNSKPKVTGPTVPAICRA</sequence>